<feature type="transmembrane region" description="Helical" evidence="1">
    <location>
        <begin position="126"/>
        <end position="144"/>
    </location>
</feature>
<dbReference type="PANTHER" id="PTHR22911">
    <property type="entry name" value="ACYL-MALONYL CONDENSING ENZYME-RELATED"/>
    <property type="match status" value="1"/>
</dbReference>
<feature type="transmembrane region" description="Helical" evidence="1">
    <location>
        <begin position="211"/>
        <end position="234"/>
    </location>
</feature>
<evidence type="ECO:0000313" key="3">
    <source>
        <dbReference type="EMBL" id="MBB5711757.1"/>
    </source>
</evidence>
<keyword evidence="4" id="KW-1185">Reference proteome</keyword>
<feature type="transmembrane region" description="Helical" evidence="1">
    <location>
        <begin position="267"/>
        <end position="284"/>
    </location>
</feature>
<feature type="transmembrane region" description="Helical" evidence="1">
    <location>
        <begin position="241"/>
        <end position="261"/>
    </location>
</feature>
<sequence length="299" mass="31564">MTPGNRVAAAFAAACAGIALYAVMDAVMKGLSLAMGAYVALFWRLVVGAGIMTPLFILSKPRVPERRILLIHFVRSMVIAVMALAFFWGIARVPLAEAIALTFIAPLIALGLAALFLKEQVGARSVLGSLLGLSGVAIILVGQVRGDHGAGALAGMAAVLISAVFYAINLVIARHQAQHARPIEIAFFQNWFILVLLGLAAPFLLTIPEAVYWPQIAAAAALAVVSLLFLSWAYARAEAQILLTVEYTAFIWAAVMGWLFFGEAVTMVTIAGTVLIVAGCLLSARKPAQPLPEAEIATA</sequence>
<dbReference type="RefSeq" id="WP_343056955.1">
    <property type="nucleotide sequence ID" value="NZ_JACIJF010000009.1"/>
</dbReference>
<dbReference type="PANTHER" id="PTHR22911:SF103">
    <property type="entry name" value="BLR2811 PROTEIN"/>
    <property type="match status" value="1"/>
</dbReference>
<feature type="domain" description="EamA" evidence="2">
    <location>
        <begin position="13"/>
        <end position="140"/>
    </location>
</feature>
<evidence type="ECO:0000256" key="1">
    <source>
        <dbReference type="SAM" id="Phobius"/>
    </source>
</evidence>
<evidence type="ECO:0000259" key="2">
    <source>
        <dbReference type="Pfam" id="PF00892"/>
    </source>
</evidence>
<dbReference type="InterPro" id="IPR000620">
    <property type="entry name" value="EamA_dom"/>
</dbReference>
<dbReference type="Pfam" id="PF00892">
    <property type="entry name" value="EamA"/>
    <property type="match status" value="2"/>
</dbReference>
<feature type="transmembrane region" description="Helical" evidence="1">
    <location>
        <begin position="96"/>
        <end position="117"/>
    </location>
</feature>
<dbReference type="Gene3D" id="1.10.3730.20">
    <property type="match status" value="1"/>
</dbReference>
<dbReference type="AlphaFoldDB" id="A0A840YE92"/>
<feature type="transmembrane region" description="Helical" evidence="1">
    <location>
        <begin position="69"/>
        <end position="90"/>
    </location>
</feature>
<dbReference type="Proteomes" id="UP000527143">
    <property type="component" value="Unassembled WGS sequence"/>
</dbReference>
<dbReference type="GO" id="GO:0016020">
    <property type="term" value="C:membrane"/>
    <property type="evidence" value="ECO:0007669"/>
    <property type="project" value="InterPro"/>
</dbReference>
<accession>A0A840YE92</accession>
<keyword evidence="1" id="KW-0472">Membrane</keyword>
<dbReference type="EMBL" id="JACIJF010000009">
    <property type="protein sequence ID" value="MBB5711757.1"/>
    <property type="molecule type" value="Genomic_DNA"/>
</dbReference>
<comment type="caution">
    <text evidence="3">The sequence shown here is derived from an EMBL/GenBank/DDBJ whole genome shotgun (WGS) entry which is preliminary data.</text>
</comment>
<proteinExistence type="predicted"/>
<gene>
    <name evidence="3" type="ORF">FHT02_003008</name>
</gene>
<organism evidence="3 4">
    <name type="scientific">Sphingomonas xinjiangensis</name>
    <dbReference type="NCBI Taxonomy" id="643568"/>
    <lineage>
        <taxon>Bacteria</taxon>
        <taxon>Pseudomonadati</taxon>
        <taxon>Pseudomonadota</taxon>
        <taxon>Alphaproteobacteria</taxon>
        <taxon>Sphingomonadales</taxon>
        <taxon>Sphingomonadaceae</taxon>
        <taxon>Sphingomonas</taxon>
    </lineage>
</organism>
<keyword evidence="1" id="KW-0812">Transmembrane</keyword>
<protein>
    <submittedName>
        <fullName evidence="3">S-adenosylmethionine uptake transporter</fullName>
    </submittedName>
</protein>
<feature type="transmembrane region" description="Helical" evidence="1">
    <location>
        <begin position="185"/>
        <end position="205"/>
    </location>
</feature>
<feature type="domain" description="EamA" evidence="2">
    <location>
        <begin position="154"/>
        <end position="283"/>
    </location>
</feature>
<evidence type="ECO:0000313" key="4">
    <source>
        <dbReference type="Proteomes" id="UP000527143"/>
    </source>
</evidence>
<feature type="transmembrane region" description="Helical" evidence="1">
    <location>
        <begin position="7"/>
        <end position="24"/>
    </location>
</feature>
<feature type="transmembrane region" description="Helical" evidence="1">
    <location>
        <begin position="36"/>
        <end position="57"/>
    </location>
</feature>
<dbReference type="InterPro" id="IPR037185">
    <property type="entry name" value="EmrE-like"/>
</dbReference>
<reference evidence="3 4" key="1">
    <citation type="submission" date="2020-08" db="EMBL/GenBank/DDBJ databases">
        <title>Genomic Encyclopedia of Type Strains, Phase IV (KMG-IV): sequencing the most valuable type-strain genomes for metagenomic binning, comparative biology and taxonomic classification.</title>
        <authorList>
            <person name="Goeker M."/>
        </authorList>
    </citation>
    <scope>NUCLEOTIDE SEQUENCE [LARGE SCALE GENOMIC DNA]</scope>
    <source>
        <strain evidence="3 4">DSM 26736</strain>
    </source>
</reference>
<dbReference type="SUPFAM" id="SSF103481">
    <property type="entry name" value="Multidrug resistance efflux transporter EmrE"/>
    <property type="match status" value="2"/>
</dbReference>
<feature type="transmembrane region" description="Helical" evidence="1">
    <location>
        <begin position="150"/>
        <end position="173"/>
    </location>
</feature>
<name>A0A840YE92_9SPHN</name>
<keyword evidence="1" id="KW-1133">Transmembrane helix</keyword>